<dbReference type="GO" id="GO:0005737">
    <property type="term" value="C:cytoplasm"/>
    <property type="evidence" value="ECO:0000318"/>
    <property type="project" value="GO_Central"/>
</dbReference>
<accession>U5D724</accession>
<dbReference type="HOGENOM" id="CLU_1724767_0_0_1"/>
<dbReference type="Proteomes" id="UP000017836">
    <property type="component" value="Unassembled WGS sequence"/>
</dbReference>
<protein>
    <submittedName>
        <fullName evidence="1">Uncharacterized protein</fullName>
    </submittedName>
</protein>
<reference evidence="2" key="1">
    <citation type="journal article" date="2013" name="Science">
        <title>The Amborella genome and the evolution of flowering plants.</title>
        <authorList>
            <consortium name="Amborella Genome Project"/>
        </authorList>
    </citation>
    <scope>NUCLEOTIDE SEQUENCE [LARGE SCALE GENOMIC DNA]</scope>
</reference>
<dbReference type="STRING" id="13333.U5D724"/>
<organism evidence="1 2">
    <name type="scientific">Amborella trichopoda</name>
    <dbReference type="NCBI Taxonomy" id="13333"/>
    <lineage>
        <taxon>Eukaryota</taxon>
        <taxon>Viridiplantae</taxon>
        <taxon>Streptophyta</taxon>
        <taxon>Embryophyta</taxon>
        <taxon>Tracheophyta</taxon>
        <taxon>Spermatophyta</taxon>
        <taxon>Magnoliopsida</taxon>
        <taxon>Amborellales</taxon>
        <taxon>Amborellaceae</taxon>
        <taxon>Amborella</taxon>
    </lineage>
</organism>
<dbReference type="Gramene" id="ERN17222">
    <property type="protein sequence ID" value="ERN17222"/>
    <property type="gene ID" value="AMTR_s00044p00174020"/>
</dbReference>
<proteinExistence type="predicted"/>
<sequence length="152" mass="17281">MRGRLLRNARHWRHVPNSPFSPPQNAAPFLGSGVASSFVKRHTGAYVQSRLLKTLKESGLSPSISISSPKYGFTRWYLGMIERHPVLTKGITAGLIFTAADSFSQHQRYTLKFHYVLRISNGIMNCLSFLHLKDYVNVNKSLRINNNQFYAI</sequence>
<gene>
    <name evidence="1" type="ORF">AMTR_s00044p00174020</name>
</gene>
<keyword evidence="2" id="KW-1185">Reference proteome</keyword>
<name>U5D724_AMBTC</name>
<evidence type="ECO:0000313" key="2">
    <source>
        <dbReference type="Proteomes" id="UP000017836"/>
    </source>
</evidence>
<dbReference type="AlphaFoldDB" id="U5D724"/>
<evidence type="ECO:0000313" key="1">
    <source>
        <dbReference type="EMBL" id="ERN17222.1"/>
    </source>
</evidence>
<dbReference type="EMBL" id="KI392384">
    <property type="protein sequence ID" value="ERN17222.1"/>
    <property type="molecule type" value="Genomic_DNA"/>
</dbReference>